<organism evidence="2 3">
    <name type="scientific">Timema podura</name>
    <name type="common">Walking stick</name>
    <dbReference type="NCBI Taxonomy" id="61482"/>
    <lineage>
        <taxon>Eukaryota</taxon>
        <taxon>Metazoa</taxon>
        <taxon>Ecdysozoa</taxon>
        <taxon>Arthropoda</taxon>
        <taxon>Hexapoda</taxon>
        <taxon>Insecta</taxon>
        <taxon>Pterygota</taxon>
        <taxon>Neoptera</taxon>
        <taxon>Polyneoptera</taxon>
        <taxon>Phasmatodea</taxon>
        <taxon>Timematodea</taxon>
        <taxon>Timematoidea</taxon>
        <taxon>Timematidae</taxon>
        <taxon>Timema</taxon>
    </lineage>
</organism>
<sequence>MFNIVVCPASAKMDNAHKEFQKAIGAAICRFVAERGVLNVISRSEHSKKRSSMLQEMHFRNLSQKVLLLKRTEEAARQLESTKLQNVGG</sequence>
<proteinExistence type="predicted"/>
<feature type="domain" description="Synaptic functional regulator FMRP KH0" evidence="1">
    <location>
        <begin position="11"/>
        <end position="77"/>
    </location>
</feature>
<dbReference type="EMBL" id="CAJPIN010008148">
    <property type="protein sequence ID" value="CAG2058861.1"/>
    <property type="molecule type" value="Genomic_DNA"/>
</dbReference>
<name>A0ABN7NWC6_TIMPD</name>
<dbReference type="InterPro" id="IPR040472">
    <property type="entry name" value="FMRP_KH0"/>
</dbReference>
<accession>A0ABN7NWC6</accession>
<evidence type="ECO:0000259" key="1">
    <source>
        <dbReference type="Pfam" id="PF17904"/>
    </source>
</evidence>
<dbReference type="Pfam" id="PF17904">
    <property type="entry name" value="KH_9"/>
    <property type="match status" value="1"/>
</dbReference>
<dbReference type="PANTHER" id="PTHR10603:SF7">
    <property type="entry name" value="FRAGILE X MESSENGER RIBONUCLEOPROTEIN 1 HOMOLOG"/>
    <property type="match status" value="1"/>
</dbReference>
<keyword evidence="3" id="KW-1185">Reference proteome</keyword>
<comment type="caution">
    <text evidence="2">The sequence shown here is derived from an EMBL/GenBank/DDBJ whole genome shotgun (WGS) entry which is preliminary data.</text>
</comment>
<evidence type="ECO:0000313" key="2">
    <source>
        <dbReference type="EMBL" id="CAG2058861.1"/>
    </source>
</evidence>
<evidence type="ECO:0000313" key="3">
    <source>
        <dbReference type="Proteomes" id="UP001153148"/>
    </source>
</evidence>
<dbReference type="Proteomes" id="UP001153148">
    <property type="component" value="Unassembled WGS sequence"/>
</dbReference>
<reference evidence="2" key="1">
    <citation type="submission" date="2021-03" db="EMBL/GenBank/DDBJ databases">
        <authorList>
            <person name="Tran Van P."/>
        </authorList>
    </citation>
    <scope>NUCLEOTIDE SEQUENCE</scope>
</reference>
<dbReference type="InterPro" id="IPR040148">
    <property type="entry name" value="FMR1"/>
</dbReference>
<dbReference type="PANTHER" id="PTHR10603">
    <property type="entry name" value="FRAGILE X MENTAL RETARDATION SYNDROME-RELATED PROTEIN"/>
    <property type="match status" value="1"/>
</dbReference>
<gene>
    <name evidence="2" type="ORF">TPAB3V08_LOCUS5828</name>
</gene>
<protein>
    <recommendedName>
        <fullName evidence="1">Synaptic functional regulator FMRP KH0 domain-containing protein</fullName>
    </recommendedName>
</protein>